<keyword evidence="4 8" id="KW-0690">Ribosome biogenesis</keyword>
<keyword evidence="11" id="KW-1185">Reference proteome</keyword>
<dbReference type="GO" id="GO:0006364">
    <property type="term" value="P:rRNA processing"/>
    <property type="evidence" value="ECO:0007669"/>
    <property type="project" value="UniProtKB-UniRule"/>
</dbReference>
<feature type="compositionally biased region" description="Basic residues" evidence="9">
    <location>
        <begin position="98"/>
        <end position="114"/>
    </location>
</feature>
<reference evidence="10" key="2">
    <citation type="submission" date="2014-02" db="EMBL/GenBank/DDBJ databases">
        <title>Complete DNA sequence of /Kuraishia capsulata/ illustrates novel genomic features among budding yeasts (/Saccharomycotina/).</title>
        <authorList>
            <person name="Morales L."/>
            <person name="Noel B."/>
            <person name="Porcel B."/>
            <person name="Marcet-Houben M."/>
            <person name="Hullo M-F."/>
            <person name="Sacerdot C."/>
            <person name="Tekaia F."/>
            <person name="Leh-Louis V."/>
            <person name="Despons L."/>
            <person name="Khanna V."/>
            <person name="Aury J-M."/>
            <person name="Barbe V."/>
            <person name="Couloux A."/>
            <person name="Labadie K."/>
            <person name="Pelletier E."/>
            <person name="Souciet J-L."/>
            <person name="Boekhout T."/>
            <person name="Gabaldon T."/>
            <person name="Wincker P."/>
            <person name="Dujon B."/>
        </authorList>
    </citation>
    <scope>NUCLEOTIDE SEQUENCE</scope>
    <source>
        <strain evidence="10">CBS 1993</strain>
    </source>
</reference>
<sequence>MSELDPTINPLAPKDVSMGNRVSGKDWKLQKKAFRVKSLGVKNNWKKKQELRLKEEAFKAKLKEMKEEKESERKAHAEEIKRRREAKEEKERYEKLATKMHAKKVERLRRREKRNKMLKER</sequence>
<evidence type="ECO:0000256" key="8">
    <source>
        <dbReference type="RuleBase" id="RU363084"/>
    </source>
</evidence>
<feature type="compositionally biased region" description="Basic and acidic residues" evidence="9">
    <location>
        <begin position="65"/>
        <end position="97"/>
    </location>
</feature>
<evidence type="ECO:0000256" key="1">
    <source>
        <dbReference type="ARBA" id="ARBA00004090"/>
    </source>
</evidence>
<proteinExistence type="inferred from homology"/>
<dbReference type="Pfam" id="PF03879">
    <property type="entry name" value="Cgr1"/>
    <property type="match status" value="1"/>
</dbReference>
<evidence type="ECO:0000313" key="10">
    <source>
        <dbReference type="EMBL" id="CDK28970.1"/>
    </source>
</evidence>
<comment type="similarity">
    <text evidence="3 8">Belongs to the CGR1 family.</text>
</comment>
<dbReference type="InterPro" id="IPR005579">
    <property type="entry name" value="Cgr1-like"/>
</dbReference>
<keyword evidence="5 8" id="KW-0698">rRNA processing</keyword>
<protein>
    <recommendedName>
        <fullName evidence="8">rRNA-processing protein</fullName>
    </recommendedName>
</protein>
<evidence type="ECO:0000256" key="6">
    <source>
        <dbReference type="ARBA" id="ARBA00023054"/>
    </source>
</evidence>
<comment type="subcellular location">
    <subcellularLocation>
        <location evidence="2 8">Nucleus</location>
        <location evidence="2 8">Nucleolus</location>
    </subcellularLocation>
</comment>
<dbReference type="STRING" id="1382522.W6MXI9"/>
<keyword evidence="7 8" id="KW-0539">Nucleus</keyword>
<evidence type="ECO:0000256" key="9">
    <source>
        <dbReference type="SAM" id="MobiDB-lite"/>
    </source>
</evidence>
<evidence type="ECO:0000256" key="5">
    <source>
        <dbReference type="ARBA" id="ARBA00022552"/>
    </source>
</evidence>
<comment type="function">
    <text evidence="1 8">Involved in nucleolar integrity and required for processing of the pre-rRNA for the 60S ribosome subunit.</text>
</comment>
<organism evidence="10 11">
    <name type="scientific">Kuraishia capsulata CBS 1993</name>
    <dbReference type="NCBI Taxonomy" id="1382522"/>
    <lineage>
        <taxon>Eukaryota</taxon>
        <taxon>Fungi</taxon>
        <taxon>Dikarya</taxon>
        <taxon>Ascomycota</taxon>
        <taxon>Saccharomycotina</taxon>
        <taxon>Pichiomycetes</taxon>
        <taxon>Pichiales</taxon>
        <taxon>Pichiaceae</taxon>
        <taxon>Kuraishia</taxon>
    </lineage>
</organism>
<dbReference type="Proteomes" id="UP000019384">
    <property type="component" value="Unassembled WGS sequence"/>
</dbReference>
<evidence type="ECO:0000313" key="11">
    <source>
        <dbReference type="Proteomes" id="UP000019384"/>
    </source>
</evidence>
<dbReference type="GeneID" id="34522347"/>
<evidence type="ECO:0000256" key="7">
    <source>
        <dbReference type="ARBA" id="ARBA00023242"/>
    </source>
</evidence>
<feature type="region of interest" description="Disordered" evidence="9">
    <location>
        <begin position="65"/>
        <end position="121"/>
    </location>
</feature>
<dbReference type="GO" id="GO:0005730">
    <property type="term" value="C:nucleolus"/>
    <property type="evidence" value="ECO:0007669"/>
    <property type="project" value="UniProtKB-SubCell"/>
</dbReference>
<feature type="region of interest" description="Disordered" evidence="9">
    <location>
        <begin position="1"/>
        <end position="23"/>
    </location>
</feature>
<evidence type="ECO:0000256" key="3">
    <source>
        <dbReference type="ARBA" id="ARBA00007869"/>
    </source>
</evidence>
<dbReference type="RefSeq" id="XP_022460959.1">
    <property type="nucleotide sequence ID" value="XM_022606092.1"/>
</dbReference>
<gene>
    <name evidence="10" type="ORF">KUCA_T00004956001</name>
</gene>
<evidence type="ECO:0000256" key="2">
    <source>
        <dbReference type="ARBA" id="ARBA00004604"/>
    </source>
</evidence>
<dbReference type="AlphaFoldDB" id="W6MXI9"/>
<dbReference type="OrthoDB" id="3942380at2759"/>
<name>W6MXI9_9ASCO</name>
<evidence type="ECO:0000256" key="4">
    <source>
        <dbReference type="ARBA" id="ARBA00022517"/>
    </source>
</evidence>
<dbReference type="HOGENOM" id="CLU_125051_0_1_1"/>
<dbReference type="EMBL" id="HG793130">
    <property type="protein sequence ID" value="CDK28970.1"/>
    <property type="molecule type" value="Genomic_DNA"/>
</dbReference>
<accession>W6MXI9</accession>
<keyword evidence="6" id="KW-0175">Coiled coil</keyword>
<reference evidence="10" key="1">
    <citation type="submission" date="2013-12" db="EMBL/GenBank/DDBJ databases">
        <authorList>
            <person name="Genoscope - CEA"/>
        </authorList>
    </citation>
    <scope>NUCLEOTIDE SEQUENCE</scope>
    <source>
        <strain evidence="10">CBS 1993</strain>
    </source>
</reference>